<dbReference type="Pfam" id="PF00400">
    <property type="entry name" value="WD40"/>
    <property type="match status" value="2"/>
</dbReference>
<protein>
    <recommendedName>
        <fullName evidence="6">WD repeat-containing protein 13</fullName>
    </recommendedName>
</protein>
<feature type="repeat" description="WD" evidence="3">
    <location>
        <begin position="209"/>
        <end position="250"/>
    </location>
</feature>
<dbReference type="SMART" id="SM00320">
    <property type="entry name" value="WD40"/>
    <property type="match status" value="4"/>
</dbReference>
<dbReference type="InterPro" id="IPR001680">
    <property type="entry name" value="WD40_rpt"/>
</dbReference>
<dbReference type="InterPro" id="IPR015943">
    <property type="entry name" value="WD40/YVTN_repeat-like_dom_sf"/>
</dbReference>
<proteinExistence type="predicted"/>
<organism evidence="4 5">
    <name type="scientific">Tegillarca granosa</name>
    <name type="common">Malaysian cockle</name>
    <name type="synonym">Anadara granosa</name>
    <dbReference type="NCBI Taxonomy" id="220873"/>
    <lineage>
        <taxon>Eukaryota</taxon>
        <taxon>Metazoa</taxon>
        <taxon>Spiralia</taxon>
        <taxon>Lophotrochozoa</taxon>
        <taxon>Mollusca</taxon>
        <taxon>Bivalvia</taxon>
        <taxon>Autobranchia</taxon>
        <taxon>Pteriomorphia</taxon>
        <taxon>Arcoida</taxon>
        <taxon>Arcoidea</taxon>
        <taxon>Arcidae</taxon>
        <taxon>Tegillarca</taxon>
    </lineage>
</organism>
<evidence type="ECO:0000256" key="2">
    <source>
        <dbReference type="ARBA" id="ARBA00022737"/>
    </source>
</evidence>
<evidence type="ECO:0000256" key="3">
    <source>
        <dbReference type="PROSITE-ProRule" id="PRU00221"/>
    </source>
</evidence>
<evidence type="ECO:0000313" key="4">
    <source>
        <dbReference type="EMBL" id="KAJ8318688.1"/>
    </source>
</evidence>
<comment type="caution">
    <text evidence="4">The sequence shown here is derived from an EMBL/GenBank/DDBJ whole genome shotgun (WGS) entry which is preliminary data.</text>
</comment>
<dbReference type="PROSITE" id="PS00678">
    <property type="entry name" value="WD_REPEATS_1"/>
    <property type="match status" value="1"/>
</dbReference>
<dbReference type="PANTHER" id="PTHR22838:SF4">
    <property type="entry name" value="WD REPEAT-CONTAINING PROTEIN 13"/>
    <property type="match status" value="1"/>
</dbReference>
<dbReference type="Proteomes" id="UP001217089">
    <property type="component" value="Unassembled WGS sequence"/>
</dbReference>
<reference evidence="4 5" key="1">
    <citation type="submission" date="2022-12" db="EMBL/GenBank/DDBJ databases">
        <title>Chromosome-level genome of Tegillarca granosa.</title>
        <authorList>
            <person name="Kim J."/>
        </authorList>
    </citation>
    <scope>NUCLEOTIDE SEQUENCE [LARGE SCALE GENOMIC DNA]</scope>
    <source>
        <strain evidence="4">Teg-2019</strain>
        <tissue evidence="4">Adductor muscle</tissue>
    </source>
</reference>
<keyword evidence="2" id="KW-0677">Repeat</keyword>
<evidence type="ECO:0008006" key="6">
    <source>
        <dbReference type="Google" id="ProtNLM"/>
    </source>
</evidence>
<dbReference type="InterPro" id="IPR019775">
    <property type="entry name" value="WD40_repeat_CS"/>
</dbReference>
<dbReference type="PROSITE" id="PS50082">
    <property type="entry name" value="WD_REPEATS_2"/>
    <property type="match status" value="1"/>
</dbReference>
<name>A0ABQ9FSL7_TEGGR</name>
<sequence>MAAVWQQALALDAKYNAYRTPNNPQFRTLYIRRRSQLLRENAKSGRDPAVRKEYLHTRAQLLTTRYGSPAYSDQGSIRSRTFSTRSISRNTLESFDNLAIGDNKKHHRRHMSAGSLKHIYEGPMKRVYDSIEVVPTKEAEASRAMAGGKTVSENYAFAGMHHIFDQHSAAVTSVKFANDDRTRVACSSMDGSLSICQVIPPPATVICMLKGHTAGVTDFAWSLSNDIILSTSMDGTARLWDVAAGKCIRSVEDGSGGELLCCAFQPLNNNMFVTGSSKSQVQVMNVSTGKGYKGGSSKVTGGVMALAFDTSGRMLWAGDDKGSIFSFTVDVATGKLTKTRRIVVCDGKPITSISARAWFSREARDPSLLVNCCISALCLFK</sequence>
<evidence type="ECO:0000256" key="1">
    <source>
        <dbReference type="ARBA" id="ARBA00022574"/>
    </source>
</evidence>
<dbReference type="InterPro" id="IPR051350">
    <property type="entry name" value="WD_repeat-ST_regulator"/>
</dbReference>
<gene>
    <name evidence="4" type="ORF">KUTeg_003779</name>
</gene>
<keyword evidence="5" id="KW-1185">Reference proteome</keyword>
<dbReference type="SUPFAM" id="SSF50978">
    <property type="entry name" value="WD40 repeat-like"/>
    <property type="match status" value="1"/>
</dbReference>
<dbReference type="InterPro" id="IPR036322">
    <property type="entry name" value="WD40_repeat_dom_sf"/>
</dbReference>
<dbReference type="EMBL" id="JARBDR010000214">
    <property type="protein sequence ID" value="KAJ8318688.1"/>
    <property type="molecule type" value="Genomic_DNA"/>
</dbReference>
<dbReference type="Gene3D" id="2.130.10.10">
    <property type="entry name" value="YVTN repeat-like/Quinoprotein amine dehydrogenase"/>
    <property type="match status" value="1"/>
</dbReference>
<keyword evidence="1 3" id="KW-0853">WD repeat</keyword>
<dbReference type="PANTHER" id="PTHR22838">
    <property type="entry name" value="WD REPEAT PROTEIN 26-RELATED"/>
    <property type="match status" value="1"/>
</dbReference>
<dbReference type="PROSITE" id="PS50294">
    <property type="entry name" value="WD_REPEATS_REGION"/>
    <property type="match status" value="1"/>
</dbReference>
<accession>A0ABQ9FSL7</accession>
<evidence type="ECO:0000313" key="5">
    <source>
        <dbReference type="Proteomes" id="UP001217089"/>
    </source>
</evidence>